<evidence type="ECO:0008006" key="3">
    <source>
        <dbReference type="Google" id="ProtNLM"/>
    </source>
</evidence>
<name>A0A941F7P9_9BACT</name>
<gene>
    <name evidence="1" type="ORF">KDU71_22090</name>
</gene>
<comment type="caution">
    <text evidence="1">The sequence shown here is derived from an EMBL/GenBank/DDBJ whole genome shotgun (WGS) entry which is preliminary data.</text>
</comment>
<dbReference type="Proteomes" id="UP000679220">
    <property type="component" value="Unassembled WGS sequence"/>
</dbReference>
<protein>
    <recommendedName>
        <fullName evidence="3">Type 1 periplasmic binding fold superfamily protein</fullName>
    </recommendedName>
</protein>
<dbReference type="AlphaFoldDB" id="A0A941F7P9"/>
<evidence type="ECO:0000313" key="1">
    <source>
        <dbReference type="EMBL" id="MBR8538278.1"/>
    </source>
</evidence>
<evidence type="ECO:0000313" key="2">
    <source>
        <dbReference type="Proteomes" id="UP000679220"/>
    </source>
</evidence>
<accession>A0A941F7P9</accession>
<dbReference type="EMBL" id="JAGTAR010000058">
    <property type="protein sequence ID" value="MBR8538278.1"/>
    <property type="molecule type" value="Genomic_DNA"/>
</dbReference>
<keyword evidence="2" id="KW-1185">Reference proteome</keyword>
<sequence length="182" mass="19502">MKKVFHILMFMVAIIGLSSCDKDDPVIPNEGELITTLIYTLTPHNGGESVVLSFKDMGMGQPEVVTGTLKANTSYSGAIRLLNEIENPAIDISEEVKEEGDEHQFFYLSTIEGLNVNYTDVDEDGLPIGLATQVVTMAAGSGELTIILRHEPAKGAPGVSDGDITNAGGETDIEVTFEVDVE</sequence>
<proteinExistence type="predicted"/>
<organism evidence="1 2">
    <name type="scientific">Carboxylicivirga sediminis</name>
    <dbReference type="NCBI Taxonomy" id="2006564"/>
    <lineage>
        <taxon>Bacteria</taxon>
        <taxon>Pseudomonadati</taxon>
        <taxon>Bacteroidota</taxon>
        <taxon>Bacteroidia</taxon>
        <taxon>Marinilabiliales</taxon>
        <taxon>Marinilabiliaceae</taxon>
        <taxon>Carboxylicivirga</taxon>
    </lineage>
</organism>
<dbReference type="RefSeq" id="WP_212193302.1">
    <property type="nucleotide sequence ID" value="NZ_JAGTAR010000058.1"/>
</dbReference>
<dbReference type="PROSITE" id="PS51257">
    <property type="entry name" value="PROKAR_LIPOPROTEIN"/>
    <property type="match status" value="1"/>
</dbReference>
<reference evidence="1" key="1">
    <citation type="journal article" date="2018" name="Int. J. Syst. Evol. Microbiol.">
        <title>Carboxylicivirga sediminis sp. nov., isolated from coastal sediment.</title>
        <authorList>
            <person name="Wang F.Q."/>
            <person name="Ren L.H."/>
            <person name="Zou R.J."/>
            <person name="Sun Y.Z."/>
            <person name="Liu X.J."/>
            <person name="Jiang F."/>
            <person name="Liu L.J."/>
        </authorList>
    </citation>
    <scope>NUCLEOTIDE SEQUENCE</scope>
    <source>
        <strain evidence="1">JR1</strain>
    </source>
</reference>
<reference evidence="1" key="2">
    <citation type="submission" date="2021-04" db="EMBL/GenBank/DDBJ databases">
        <authorList>
            <person name="Zhang T."/>
            <person name="Zhang Y."/>
            <person name="Lu D."/>
            <person name="Zuo D."/>
            <person name="Du Z."/>
        </authorList>
    </citation>
    <scope>NUCLEOTIDE SEQUENCE</scope>
    <source>
        <strain evidence="1">JR1</strain>
    </source>
</reference>